<reference evidence="2" key="1">
    <citation type="journal article" date="2023" name="Science">
        <title>Elucidation of the pathway for biosynthesis of saponin adjuvants from the soapbark tree.</title>
        <authorList>
            <person name="Reed J."/>
            <person name="Orme A."/>
            <person name="El-Demerdash A."/>
            <person name="Owen C."/>
            <person name="Martin L.B.B."/>
            <person name="Misra R.C."/>
            <person name="Kikuchi S."/>
            <person name="Rejzek M."/>
            <person name="Martin A.C."/>
            <person name="Harkess A."/>
            <person name="Leebens-Mack J."/>
            <person name="Louveau T."/>
            <person name="Stephenson M.J."/>
            <person name="Osbourn A."/>
        </authorList>
    </citation>
    <scope>NUCLEOTIDE SEQUENCE</scope>
    <source>
        <strain evidence="2">S10</strain>
    </source>
</reference>
<organism evidence="2 3">
    <name type="scientific">Quillaja saponaria</name>
    <name type="common">Soap bark tree</name>
    <dbReference type="NCBI Taxonomy" id="32244"/>
    <lineage>
        <taxon>Eukaryota</taxon>
        <taxon>Viridiplantae</taxon>
        <taxon>Streptophyta</taxon>
        <taxon>Embryophyta</taxon>
        <taxon>Tracheophyta</taxon>
        <taxon>Spermatophyta</taxon>
        <taxon>Magnoliopsida</taxon>
        <taxon>eudicotyledons</taxon>
        <taxon>Gunneridae</taxon>
        <taxon>Pentapetalae</taxon>
        <taxon>rosids</taxon>
        <taxon>fabids</taxon>
        <taxon>Fabales</taxon>
        <taxon>Quillajaceae</taxon>
        <taxon>Quillaja</taxon>
    </lineage>
</organism>
<dbReference type="GO" id="GO:0005666">
    <property type="term" value="C:RNA polymerase III complex"/>
    <property type="evidence" value="ECO:0007669"/>
    <property type="project" value="TreeGrafter"/>
</dbReference>
<accession>A0AAD7KQU1</accession>
<feature type="compositionally biased region" description="Basic and acidic residues" evidence="1">
    <location>
        <begin position="251"/>
        <end position="261"/>
    </location>
</feature>
<name>A0AAD7KQU1_QUISA</name>
<dbReference type="Proteomes" id="UP001163823">
    <property type="component" value="Chromosome 14"/>
</dbReference>
<feature type="compositionally biased region" description="Polar residues" evidence="1">
    <location>
        <begin position="513"/>
        <end position="536"/>
    </location>
</feature>
<proteinExistence type="predicted"/>
<feature type="region of interest" description="Disordered" evidence="1">
    <location>
        <begin position="504"/>
        <end position="538"/>
    </location>
</feature>
<comment type="caution">
    <text evidence="2">The sequence shown here is derived from an EMBL/GenBank/DDBJ whole genome shotgun (WGS) entry which is preliminary data.</text>
</comment>
<feature type="compositionally biased region" description="Basic and acidic residues" evidence="1">
    <location>
        <begin position="51"/>
        <end position="65"/>
    </location>
</feature>
<evidence type="ECO:0000256" key="1">
    <source>
        <dbReference type="SAM" id="MobiDB-lite"/>
    </source>
</evidence>
<feature type="compositionally biased region" description="Basic and acidic residues" evidence="1">
    <location>
        <begin position="89"/>
        <end position="105"/>
    </location>
</feature>
<feature type="region of interest" description="Disordered" evidence="1">
    <location>
        <begin position="1"/>
        <end position="111"/>
    </location>
</feature>
<keyword evidence="2" id="KW-0804">Transcription</keyword>
<dbReference type="PANTHER" id="PTHR12069:SF0">
    <property type="entry name" value="DNA-DIRECTED RNA POLYMERASE III SUBUNIT RPC5"/>
    <property type="match status" value="1"/>
</dbReference>
<feature type="compositionally biased region" description="Polar residues" evidence="1">
    <location>
        <begin position="73"/>
        <end position="84"/>
    </location>
</feature>
<dbReference type="PANTHER" id="PTHR12069">
    <property type="entry name" value="DNA-DIRECTED RNA POLYMERASES III 80 KDA POLYPEPTIDE RNA POLYMERASE III SUBUNIT 5"/>
    <property type="match status" value="1"/>
</dbReference>
<protein>
    <submittedName>
        <fullName evidence="2">DNA-directed RNA polymerase III subunit RPC5</fullName>
    </submittedName>
</protein>
<dbReference type="Pfam" id="PF04801">
    <property type="entry name" value="RPC5"/>
    <property type="match status" value="1"/>
</dbReference>
<dbReference type="GO" id="GO:0042797">
    <property type="term" value="P:tRNA transcription by RNA polymerase III"/>
    <property type="evidence" value="ECO:0007669"/>
    <property type="project" value="TreeGrafter"/>
</dbReference>
<evidence type="ECO:0000313" key="3">
    <source>
        <dbReference type="Proteomes" id="UP001163823"/>
    </source>
</evidence>
<sequence>MDLDDLDVPTQVPSRISRFAPKSSKPIPKPKLEPQESVAKSGPEVPISKPKPQEFDAEISKRKDDVEEGLAQAPTNDTEPSASNGAMKMEVEPKSEGQDESKQDDLMDEEDGEDTIVREIDVFLSPSIDADTKLYVLQYPLRPCWRPFELDERCEEVRVKPVSAQVEVDLSVDVDSKNYDHESKLGMTKQTLSSLWKPPHSYGYAVGVLMDNKLHLNPIHAVVQLRSSLQHLRTGGSKQKTELTTNAKVTVKAEDNTKEKSISASKRQSRQLESSSEQNMDGPECWIPLKYHSSNSDLSTRYLQRMVAQETSSINFTMNPYDYVTSLCPGASNNNFKSTGPSWRSLLELPTEERIKKMLCEASVHRFSVLKHYAPEYSEEELLEVLQRHAILIHGLWAPKSNLLFSETSRSPDSIARDYALCIFWRNFQFKNSQLSEMIPQKFLKYTKVYLEEFGVQRPVLKDWRFKENADVSFIKDHPYVIEKQDKIWEVKEKELKNILLREEKGKPRQHAASKSSMNSKFGQSGISHKSATESASGVLDGRMTMTNETREALPKVLLKVFHSHKVCSFQLICAELRRLAVSLRNRGKEDAMSRMGEAAAYGVDAPPEELQASISQVAESIHGHYVLKSSLEHPEYDPLRHVVFNLLKAGGPDAKLKKAEIFVAAKNMLKRDITNNEYIKVMNEICNSSGSAWVLKRGDGS</sequence>
<feature type="region of interest" description="Disordered" evidence="1">
    <location>
        <begin position="233"/>
        <end position="281"/>
    </location>
</feature>
<feature type="compositionally biased region" description="Polar residues" evidence="1">
    <location>
        <begin position="233"/>
        <end position="248"/>
    </location>
</feature>
<dbReference type="EMBL" id="JARAOO010000014">
    <property type="protein sequence ID" value="KAJ7944319.1"/>
    <property type="molecule type" value="Genomic_DNA"/>
</dbReference>
<keyword evidence="3" id="KW-1185">Reference proteome</keyword>
<keyword evidence="2" id="KW-0240">DNA-directed RNA polymerase</keyword>
<dbReference type="InterPro" id="IPR006886">
    <property type="entry name" value="RNA_pol_III_Rpc5"/>
</dbReference>
<gene>
    <name evidence="2" type="ORF">O6P43_033735</name>
</gene>
<evidence type="ECO:0000313" key="2">
    <source>
        <dbReference type="EMBL" id="KAJ7944319.1"/>
    </source>
</evidence>
<dbReference type="AlphaFoldDB" id="A0AAD7KQU1"/>